<gene>
    <name evidence="1" type="ORF">Pyn_28542</name>
</gene>
<protein>
    <submittedName>
        <fullName evidence="1">Uncharacterized protein</fullName>
    </submittedName>
</protein>
<reference evidence="1 2" key="1">
    <citation type="submission" date="2018-02" db="EMBL/GenBank/DDBJ databases">
        <title>Draft genome of wild Prunus yedoensis var. nudiflora.</title>
        <authorList>
            <person name="Baek S."/>
            <person name="Kim J.-H."/>
            <person name="Choi K."/>
            <person name="Kim G.-B."/>
            <person name="Cho A."/>
            <person name="Jang H."/>
            <person name="Shin C.-H."/>
            <person name="Yu H.-J."/>
            <person name="Mun J.-H."/>
        </authorList>
    </citation>
    <scope>NUCLEOTIDE SEQUENCE [LARGE SCALE GENOMIC DNA]</scope>
    <source>
        <strain evidence="2">cv. Jeju island</strain>
        <tissue evidence="1">Leaf</tissue>
    </source>
</reference>
<dbReference type="Proteomes" id="UP000250321">
    <property type="component" value="Unassembled WGS sequence"/>
</dbReference>
<accession>A0A314UP32</accession>
<organism evidence="1 2">
    <name type="scientific">Prunus yedoensis var. nudiflora</name>
    <dbReference type="NCBI Taxonomy" id="2094558"/>
    <lineage>
        <taxon>Eukaryota</taxon>
        <taxon>Viridiplantae</taxon>
        <taxon>Streptophyta</taxon>
        <taxon>Embryophyta</taxon>
        <taxon>Tracheophyta</taxon>
        <taxon>Spermatophyta</taxon>
        <taxon>Magnoliopsida</taxon>
        <taxon>eudicotyledons</taxon>
        <taxon>Gunneridae</taxon>
        <taxon>Pentapetalae</taxon>
        <taxon>rosids</taxon>
        <taxon>fabids</taxon>
        <taxon>Rosales</taxon>
        <taxon>Rosaceae</taxon>
        <taxon>Amygdaloideae</taxon>
        <taxon>Amygdaleae</taxon>
        <taxon>Prunus</taxon>
    </lineage>
</organism>
<evidence type="ECO:0000313" key="2">
    <source>
        <dbReference type="Proteomes" id="UP000250321"/>
    </source>
</evidence>
<evidence type="ECO:0000313" key="1">
    <source>
        <dbReference type="EMBL" id="PQM39305.1"/>
    </source>
</evidence>
<dbReference type="EMBL" id="PJQY01003201">
    <property type="protein sequence ID" value="PQM39305.1"/>
    <property type="molecule type" value="Genomic_DNA"/>
</dbReference>
<dbReference type="AlphaFoldDB" id="A0A314UP32"/>
<dbReference type="OrthoDB" id="1688035at2759"/>
<dbReference type="STRING" id="2094558.A0A314UP32"/>
<keyword evidence="2" id="KW-1185">Reference proteome</keyword>
<comment type="caution">
    <text evidence="1">The sequence shown here is derived from an EMBL/GenBank/DDBJ whole genome shotgun (WGS) entry which is preliminary data.</text>
</comment>
<sequence>MDIRNWCSSGSSKTIHLGGRHYDEIDRMRLRSDSGSRSNKLRWKVLWVKLKKEKRKIFESPAPVQVSYDPYTYSQNFDQGCALDELDEYDDLSRSFSMRFADPSNIFLKKESMF</sequence>
<name>A0A314UP32_PRUYE</name>
<proteinExistence type="predicted"/>
<dbReference type="PANTHER" id="PTHR33168">
    <property type="entry name" value="STRESS INDUCED PROTEIN-RELATED"/>
    <property type="match status" value="1"/>
</dbReference>